<keyword evidence="1" id="KW-0812">Transmembrane</keyword>
<sequence length="443" mass="51123">MRVFKDTYLTGRFFTCLLLGIFALVMAYVFPLLLIWVAGALLMYAVMVLLELIALYRYKQGFEASRVVSDKLSNGEENPVRVEVRNRYPVGVHCRLIDEIPVEFQNRHISFSLNMMPGEQQGINYTLRPTKRGAYGFGKVRAFISTRLSLVERRYSFDLEREVAVYPSFMMMHRYELMAYGNYHPENGAIRTRALGGNMAFEQIKPYVVGDDPRTVNWKATAKHNHLMVNTYTEERSQQIYCLVDKGRTMQSPFNGMTMLDHAINTILTLSNVILKKGDRAGLITFSNTSRNCVKADNRVGQLNRISEFLYRLETHYQESDFEKLYISVVRQIPTRSLLILFTNFDTVTGMQRHLSALRRLASRHLVLIVLFENSELNKALERPVRGVKDVYFETIAAGFAMEKRQMVRELSQMGIRVILSKPEALTVNSINSYLDLKERKLI</sequence>
<feature type="domain" description="DUF58" evidence="2">
    <location>
        <begin position="204"/>
        <end position="374"/>
    </location>
</feature>
<keyword evidence="1" id="KW-1133">Transmembrane helix</keyword>
<dbReference type="PANTHER" id="PTHR33608:SF3">
    <property type="entry name" value="SLR2013 PROTEIN"/>
    <property type="match status" value="1"/>
</dbReference>
<dbReference type="SUPFAM" id="SSF53300">
    <property type="entry name" value="vWA-like"/>
    <property type="match status" value="1"/>
</dbReference>
<gene>
    <name evidence="3" type="ORF">H8S64_02815</name>
</gene>
<dbReference type="EMBL" id="JACOOH010000001">
    <property type="protein sequence ID" value="MBC5620024.1"/>
    <property type="molecule type" value="Genomic_DNA"/>
</dbReference>
<dbReference type="Proteomes" id="UP000646484">
    <property type="component" value="Unassembled WGS sequence"/>
</dbReference>
<evidence type="ECO:0000256" key="1">
    <source>
        <dbReference type="SAM" id="Phobius"/>
    </source>
</evidence>
<evidence type="ECO:0000313" key="3">
    <source>
        <dbReference type="EMBL" id="MBC5620024.1"/>
    </source>
</evidence>
<keyword evidence="1" id="KW-0472">Membrane</keyword>
<dbReference type="Pfam" id="PF01882">
    <property type="entry name" value="DUF58"/>
    <property type="match status" value="1"/>
</dbReference>
<comment type="caution">
    <text evidence="3">The sequence shown here is derived from an EMBL/GenBank/DDBJ whole genome shotgun (WGS) entry which is preliminary data.</text>
</comment>
<dbReference type="RefSeq" id="WP_186974858.1">
    <property type="nucleotide sequence ID" value="NZ_JACOOH010000001.1"/>
</dbReference>
<keyword evidence="4" id="KW-1185">Reference proteome</keyword>
<feature type="transmembrane region" description="Helical" evidence="1">
    <location>
        <begin position="36"/>
        <end position="56"/>
    </location>
</feature>
<name>A0ABR7CWJ2_9BACT</name>
<organism evidence="3 4">
    <name type="scientific">Butyricimonas hominis</name>
    <dbReference type="NCBI Taxonomy" id="2763032"/>
    <lineage>
        <taxon>Bacteria</taxon>
        <taxon>Pseudomonadati</taxon>
        <taxon>Bacteroidota</taxon>
        <taxon>Bacteroidia</taxon>
        <taxon>Bacteroidales</taxon>
        <taxon>Odoribacteraceae</taxon>
        <taxon>Butyricimonas</taxon>
    </lineage>
</organism>
<dbReference type="InterPro" id="IPR002881">
    <property type="entry name" value="DUF58"/>
</dbReference>
<protein>
    <submittedName>
        <fullName evidence="3">DUF58 domain-containing protein</fullName>
    </submittedName>
</protein>
<evidence type="ECO:0000313" key="4">
    <source>
        <dbReference type="Proteomes" id="UP000646484"/>
    </source>
</evidence>
<evidence type="ECO:0000259" key="2">
    <source>
        <dbReference type="Pfam" id="PF01882"/>
    </source>
</evidence>
<dbReference type="PANTHER" id="PTHR33608">
    <property type="entry name" value="BLL2464 PROTEIN"/>
    <property type="match status" value="1"/>
</dbReference>
<proteinExistence type="predicted"/>
<feature type="transmembrane region" description="Helical" evidence="1">
    <location>
        <begin position="12"/>
        <end position="30"/>
    </location>
</feature>
<accession>A0ABR7CWJ2</accession>
<reference evidence="3 4" key="1">
    <citation type="submission" date="2020-08" db="EMBL/GenBank/DDBJ databases">
        <title>Genome public.</title>
        <authorList>
            <person name="Liu C."/>
            <person name="Sun Q."/>
        </authorList>
    </citation>
    <scope>NUCLEOTIDE SEQUENCE [LARGE SCALE GENOMIC DNA]</scope>
    <source>
        <strain evidence="3 4">NSJ-56</strain>
    </source>
</reference>
<dbReference type="InterPro" id="IPR036465">
    <property type="entry name" value="vWFA_dom_sf"/>
</dbReference>